<dbReference type="InterPro" id="IPR025476">
    <property type="entry name" value="Helitron_helicase-like"/>
</dbReference>
<feature type="region of interest" description="Disordered" evidence="1">
    <location>
        <begin position="775"/>
        <end position="794"/>
    </location>
</feature>
<dbReference type="Pfam" id="PF20209">
    <property type="entry name" value="DUF6570"/>
    <property type="match status" value="1"/>
</dbReference>
<accession>A0AAD6XNG0</accession>
<name>A0AAD6XNG0_9AGAR</name>
<evidence type="ECO:0008006" key="6">
    <source>
        <dbReference type="Google" id="ProtNLM"/>
    </source>
</evidence>
<feature type="domain" description="DUF6570" evidence="3">
    <location>
        <begin position="268"/>
        <end position="420"/>
    </location>
</feature>
<reference evidence="4" key="1">
    <citation type="submission" date="2023-03" db="EMBL/GenBank/DDBJ databases">
        <title>Massive genome expansion in bonnet fungi (Mycena s.s.) driven by repeated elements and novel gene families across ecological guilds.</title>
        <authorList>
            <consortium name="Lawrence Berkeley National Laboratory"/>
            <person name="Harder C.B."/>
            <person name="Miyauchi S."/>
            <person name="Viragh M."/>
            <person name="Kuo A."/>
            <person name="Thoen E."/>
            <person name="Andreopoulos B."/>
            <person name="Lu D."/>
            <person name="Skrede I."/>
            <person name="Drula E."/>
            <person name="Henrissat B."/>
            <person name="Morin E."/>
            <person name="Kohler A."/>
            <person name="Barry K."/>
            <person name="LaButti K."/>
            <person name="Morin E."/>
            <person name="Salamov A."/>
            <person name="Lipzen A."/>
            <person name="Mereny Z."/>
            <person name="Hegedus B."/>
            <person name="Baldrian P."/>
            <person name="Stursova M."/>
            <person name="Weitz H."/>
            <person name="Taylor A."/>
            <person name="Grigoriev I.V."/>
            <person name="Nagy L.G."/>
            <person name="Martin F."/>
            <person name="Kauserud H."/>
        </authorList>
    </citation>
    <scope>NUCLEOTIDE SEQUENCE</scope>
    <source>
        <strain evidence="4">CBHHK173m</strain>
    </source>
</reference>
<evidence type="ECO:0000259" key="3">
    <source>
        <dbReference type="Pfam" id="PF20209"/>
    </source>
</evidence>
<feature type="region of interest" description="Disordered" evidence="1">
    <location>
        <begin position="1346"/>
        <end position="1377"/>
    </location>
</feature>
<evidence type="ECO:0000259" key="2">
    <source>
        <dbReference type="Pfam" id="PF14214"/>
    </source>
</evidence>
<evidence type="ECO:0000313" key="4">
    <source>
        <dbReference type="EMBL" id="KAJ7082096.1"/>
    </source>
</evidence>
<protein>
    <recommendedName>
        <fullName evidence="6">Helitron helicase-like domain-containing protein</fullName>
    </recommendedName>
</protein>
<evidence type="ECO:0000313" key="5">
    <source>
        <dbReference type="Proteomes" id="UP001222325"/>
    </source>
</evidence>
<proteinExistence type="predicted"/>
<evidence type="ECO:0000256" key="1">
    <source>
        <dbReference type="SAM" id="MobiDB-lite"/>
    </source>
</evidence>
<feature type="region of interest" description="Disordered" evidence="1">
    <location>
        <begin position="1259"/>
        <end position="1286"/>
    </location>
</feature>
<feature type="region of interest" description="Disordered" evidence="1">
    <location>
        <begin position="1095"/>
        <end position="1128"/>
    </location>
</feature>
<dbReference type="Pfam" id="PF14214">
    <property type="entry name" value="Helitron_like_N"/>
    <property type="match status" value="1"/>
</dbReference>
<dbReference type="InterPro" id="IPR046700">
    <property type="entry name" value="DUF6570"/>
</dbReference>
<keyword evidence="5" id="KW-1185">Reference proteome</keyword>
<dbReference type="Proteomes" id="UP001222325">
    <property type="component" value="Unassembled WGS sequence"/>
</dbReference>
<feature type="domain" description="Helitron helicase-like" evidence="2">
    <location>
        <begin position="564"/>
        <end position="771"/>
    </location>
</feature>
<sequence length="1391" mass="156663">MTVPDSAPTIQSMDDLHVLPMTLCNNLVVDKDDGATFLSTYKINRSYDMDSKYVAAHTPDIATFISLYKHITIKEMKELCDGSCPGARAPLLFSIRKNDRENIDPARTVQSVLDAEDLRKAHLIKLKAAKEANTPMITARSTAEQRKHANDVATAEAQEAFPYICPESEKRRIAQEWQDIYDPPKWLPLPCAVCGRLTTRHLLTEENPLDYDLRLLRNPCLPHETLPTTYNLTAYDGAILCPAALRDTSRLGALDMCVSCKSALKKGLQPLDSLANFQYYGQDELPPAVKLAFEKASLYDLMMVSRSRATRITHLFCDKPSAKGVDKLRAFSQGYSKGNVAIFAQDVAIMRTMLPPPKNEIKEAMCALFIGPKSAPTRDNIKDLRPVLVSKTRVATMLDFLLTKNTHYINSDTRFSRTNLEDLYPEASTEAVPAAIEICCLPDVQRPAQDGYADRGSVDAAPAGHTVHVEDDDGMVVVEAVGYTIGEKTPQDHRQMKAAAVTWCLDKKNFVKMQTGSQFITDRDPGLLTFTFPALDPWGIGGFHARDRTDAQYISFERQVRNILLQPDRRFQRDPNFAYVCWNIIQKKEVNKHVTFRTDASAHATIVKEIADMGPVLPDLMAKWELNPNAKPSNRAEKKAMRTLNKLKLMAKDLKGSSGYKQCRHNEIRAMMKKMGTPALFVTINPADICDPLLGAMGGVDPTVWAGMTVKSRKTFIAENPAAAALFFDEVIKGFVRVILKYDTSSDQPDQNGLFGRCRGYYGMVEAQGRETAGALKAPPLAPGKPDPRLHRKPRVKDMTDDEFQAAFRDTIEDLVVLSNWHDHKETCWKHLKNGEPRTDDSCRMRIDGTVNPLTRIDPDTESIMLRRLHPRINNYNELVIFLLRCNMDIKYVGSGEAAKVLVYYVTDYITKGTLSTHIGLAALEYAIKMNEVKFDPENAPRHDRQEVNRSLFTKTIMALMSKQEMSHQQVMSYLVGGGDCYASHNFRTVKWGDFDRHIAKQEREADILNSPAELPLCPNIPDNSVSTPALDVANDGDLAEEDHFQNDVEQLTIIVSDNHVRITSKIQDYPLRSSVEAFENLSLWEHEESVVKTSRSLDDSLENGQDAEAEEDNGEIPSIGNKSKRGRKAQLRGEYHLDHDQAVSHVSRFRVSPMVNVLLGERMPRPDRGPVEKDKWCRAMLILFKPWRKLGDLRPATMTWTQVFAAYTFSTYSKSIMRNMNIENECKDARDKYEELRKAGKVRALRLTNALGADANLDIEYPCDDGPEQDDAHDPDDPPIQGNTLGETAATRAEQEVLQTLSNLALWTSRNQIEVPYDDDENTTVTLTNDRELIQARWAHMKAIGRNKRPAPRPLEPTRRSKRRRLNDNADTPPLTTIDQLNFVTETVHS</sequence>
<dbReference type="EMBL" id="JARJCN010000047">
    <property type="protein sequence ID" value="KAJ7082096.1"/>
    <property type="molecule type" value="Genomic_DNA"/>
</dbReference>
<comment type="caution">
    <text evidence="4">The sequence shown here is derived from an EMBL/GenBank/DDBJ whole genome shotgun (WGS) entry which is preliminary data.</text>
</comment>
<gene>
    <name evidence="4" type="ORF">B0H15DRAFT_952770</name>
</gene>
<organism evidence="4 5">
    <name type="scientific">Mycena belliarum</name>
    <dbReference type="NCBI Taxonomy" id="1033014"/>
    <lineage>
        <taxon>Eukaryota</taxon>
        <taxon>Fungi</taxon>
        <taxon>Dikarya</taxon>
        <taxon>Basidiomycota</taxon>
        <taxon>Agaricomycotina</taxon>
        <taxon>Agaricomycetes</taxon>
        <taxon>Agaricomycetidae</taxon>
        <taxon>Agaricales</taxon>
        <taxon>Marasmiineae</taxon>
        <taxon>Mycenaceae</taxon>
        <taxon>Mycena</taxon>
    </lineage>
</organism>
<feature type="compositionally biased region" description="Acidic residues" evidence="1">
    <location>
        <begin position="1100"/>
        <end position="1115"/>
    </location>
</feature>